<dbReference type="GO" id="GO:0006352">
    <property type="term" value="P:DNA-templated transcription initiation"/>
    <property type="evidence" value="ECO:0007669"/>
    <property type="project" value="InterPro"/>
</dbReference>
<feature type="transmembrane region" description="Helical" evidence="1">
    <location>
        <begin position="157"/>
        <end position="177"/>
    </location>
</feature>
<dbReference type="Gene3D" id="1.10.1740.10">
    <property type="match status" value="1"/>
</dbReference>
<dbReference type="SUPFAM" id="SSF88946">
    <property type="entry name" value="Sigma2 domain of RNA polymerase sigma factors"/>
    <property type="match status" value="1"/>
</dbReference>
<dbReference type="GO" id="GO:0003700">
    <property type="term" value="F:DNA-binding transcription factor activity"/>
    <property type="evidence" value="ECO:0007669"/>
    <property type="project" value="InterPro"/>
</dbReference>
<reference evidence="2 3" key="1">
    <citation type="submission" date="2019-08" db="EMBL/GenBank/DDBJ databases">
        <title>In-depth cultivation of the pig gut microbiome towards novel bacterial diversity and tailored functional studies.</title>
        <authorList>
            <person name="Wylensek D."/>
            <person name="Hitch T.C.A."/>
            <person name="Clavel T."/>
        </authorList>
    </citation>
    <scope>NUCLEOTIDE SEQUENCE [LARGE SCALE GENOMIC DNA]</scope>
    <source>
        <strain evidence="2 3">RF-744-FAT-4</strain>
    </source>
</reference>
<name>A0A7X2NGN7_9FIRM</name>
<proteinExistence type="predicted"/>
<dbReference type="AlphaFoldDB" id="A0A7X2NGN7"/>
<evidence type="ECO:0000256" key="1">
    <source>
        <dbReference type="SAM" id="Phobius"/>
    </source>
</evidence>
<keyword evidence="1" id="KW-1133">Transmembrane helix</keyword>
<keyword evidence="3" id="KW-1185">Reference proteome</keyword>
<comment type="caution">
    <text evidence="2">The sequence shown here is derived from an EMBL/GenBank/DDBJ whole genome shotgun (WGS) entry which is preliminary data.</text>
</comment>
<dbReference type="EMBL" id="VUMO01000008">
    <property type="protein sequence ID" value="MSS20144.1"/>
    <property type="molecule type" value="Genomic_DNA"/>
</dbReference>
<protein>
    <submittedName>
        <fullName evidence="2">Uncharacterized protein</fullName>
    </submittedName>
</protein>
<dbReference type="Proteomes" id="UP000461754">
    <property type="component" value="Unassembled WGS sequence"/>
</dbReference>
<evidence type="ECO:0000313" key="3">
    <source>
        <dbReference type="Proteomes" id="UP000461754"/>
    </source>
</evidence>
<keyword evidence="1" id="KW-0812">Transmembrane</keyword>
<dbReference type="InterPro" id="IPR013325">
    <property type="entry name" value="RNA_pol_sigma_r2"/>
</dbReference>
<gene>
    <name evidence="2" type="ORF">FYJ52_07010</name>
</gene>
<dbReference type="RefSeq" id="WP_154576522.1">
    <property type="nucleotide sequence ID" value="NZ_VUMO01000008.1"/>
</dbReference>
<evidence type="ECO:0000313" key="2">
    <source>
        <dbReference type="EMBL" id="MSS20144.1"/>
    </source>
</evidence>
<keyword evidence="1" id="KW-0472">Membrane</keyword>
<sequence length="260" mass="28457">MSNAFHPFHALTAKANADYVQGLIDGIRSRDGNAFAAFYALTAEQVYRDFYRQLGSAYLVQDCVAKLYVLFVQAIGRIDTPAKAADALRHIEAKILDYVRTSGRDAPRDKRPRPTLSADVSEILLIDLLDRLKLPENTVPLEMIAAYDVYLKQKSTVLRWLIALAAAVLVIFPLLFVNPKGQLTRAGGVSPFTGRPAVTLTVNAVLPVRSVTAAVDGQAVPIMQESRNTYTLLPQKSGRLTVTVKTLGRGKCTESLQIGD</sequence>
<organism evidence="2 3">
    <name type="scientific">Pseudoramibacter porci</name>
    <dbReference type="NCBI Taxonomy" id="2606631"/>
    <lineage>
        <taxon>Bacteria</taxon>
        <taxon>Bacillati</taxon>
        <taxon>Bacillota</taxon>
        <taxon>Clostridia</taxon>
        <taxon>Eubacteriales</taxon>
        <taxon>Eubacteriaceae</taxon>
        <taxon>Pseudoramibacter</taxon>
    </lineage>
</organism>
<accession>A0A7X2NGN7</accession>